<dbReference type="OrthoDB" id="3515484at2759"/>
<gene>
    <name evidence="2" type="ORF">BP5796_01758</name>
</gene>
<keyword evidence="3" id="KW-1185">Reference proteome</keyword>
<dbReference type="AlphaFoldDB" id="A0A3D8T1F5"/>
<feature type="chain" id="PRO_5017677293" evidence="1">
    <location>
        <begin position="23"/>
        <end position="144"/>
    </location>
</feature>
<feature type="signal peptide" evidence="1">
    <location>
        <begin position="1"/>
        <end position="22"/>
    </location>
</feature>
<accession>A0A3D8T1F5</accession>
<sequence>MLSKFFVAVVAIFSGIEAAVAAGKPTGGPAIARLDVYSNYVCPNNTAAPPTTGAAGTLRSVTITEKTCTQIALPFGSALTSTLTQAPKTGTLGCYVQIFTASGCGLTLDNQYHGFAYNGVGVGSQMFCANNPAIAYGAAELVCA</sequence>
<evidence type="ECO:0000256" key="1">
    <source>
        <dbReference type="SAM" id="SignalP"/>
    </source>
</evidence>
<protein>
    <submittedName>
        <fullName evidence="2">Uncharacterized protein</fullName>
    </submittedName>
</protein>
<dbReference type="EMBL" id="PDLN01000002">
    <property type="protein sequence ID" value="RDW92364.1"/>
    <property type="molecule type" value="Genomic_DNA"/>
</dbReference>
<comment type="caution">
    <text evidence="2">The sequence shown here is derived from an EMBL/GenBank/DDBJ whole genome shotgun (WGS) entry which is preliminary data.</text>
</comment>
<organism evidence="2 3">
    <name type="scientific">Coleophoma crateriformis</name>
    <dbReference type="NCBI Taxonomy" id="565419"/>
    <lineage>
        <taxon>Eukaryota</taxon>
        <taxon>Fungi</taxon>
        <taxon>Dikarya</taxon>
        <taxon>Ascomycota</taxon>
        <taxon>Pezizomycotina</taxon>
        <taxon>Leotiomycetes</taxon>
        <taxon>Helotiales</taxon>
        <taxon>Dermateaceae</taxon>
        <taxon>Coleophoma</taxon>
    </lineage>
</organism>
<keyword evidence="1" id="KW-0732">Signal</keyword>
<name>A0A3D8T1F5_9HELO</name>
<dbReference type="Proteomes" id="UP000256328">
    <property type="component" value="Unassembled WGS sequence"/>
</dbReference>
<evidence type="ECO:0000313" key="2">
    <source>
        <dbReference type="EMBL" id="RDW92364.1"/>
    </source>
</evidence>
<evidence type="ECO:0000313" key="3">
    <source>
        <dbReference type="Proteomes" id="UP000256328"/>
    </source>
</evidence>
<reference evidence="2 3" key="1">
    <citation type="journal article" date="2018" name="IMA Fungus">
        <title>IMA Genome-F 9: Draft genome sequence of Annulohypoxylon stygium, Aspergillus mulundensis, Berkeleyomyces basicola (syn. Thielaviopsis basicola), Ceratocystis smalleyi, two Cercospora beticola strains, Coleophoma cylindrospora, Fusarium fracticaudum, Phialophora cf. hyalina, and Morchella septimelata.</title>
        <authorList>
            <person name="Wingfield B.D."/>
            <person name="Bills G.F."/>
            <person name="Dong Y."/>
            <person name="Huang W."/>
            <person name="Nel W.J."/>
            <person name="Swalarsk-Parry B.S."/>
            <person name="Vaghefi N."/>
            <person name="Wilken P.M."/>
            <person name="An Z."/>
            <person name="de Beer Z.W."/>
            <person name="De Vos L."/>
            <person name="Chen L."/>
            <person name="Duong T.A."/>
            <person name="Gao Y."/>
            <person name="Hammerbacher A."/>
            <person name="Kikkert J.R."/>
            <person name="Li Y."/>
            <person name="Li H."/>
            <person name="Li K."/>
            <person name="Li Q."/>
            <person name="Liu X."/>
            <person name="Ma X."/>
            <person name="Naidoo K."/>
            <person name="Pethybridge S.J."/>
            <person name="Sun J."/>
            <person name="Steenkamp E.T."/>
            <person name="van der Nest M.A."/>
            <person name="van Wyk S."/>
            <person name="Wingfield M.J."/>
            <person name="Xiong C."/>
            <person name="Yue Q."/>
            <person name="Zhang X."/>
        </authorList>
    </citation>
    <scope>NUCLEOTIDE SEQUENCE [LARGE SCALE GENOMIC DNA]</scope>
    <source>
        <strain evidence="2 3">BP5796</strain>
    </source>
</reference>
<proteinExistence type="predicted"/>